<name>A0ACD0NL78_9BASI</name>
<evidence type="ECO:0000313" key="2">
    <source>
        <dbReference type="Proteomes" id="UP000245626"/>
    </source>
</evidence>
<proteinExistence type="predicted"/>
<organism evidence="1 2">
    <name type="scientific">Violaceomyces palustris</name>
    <dbReference type="NCBI Taxonomy" id="1673888"/>
    <lineage>
        <taxon>Eukaryota</taxon>
        <taxon>Fungi</taxon>
        <taxon>Dikarya</taxon>
        <taxon>Basidiomycota</taxon>
        <taxon>Ustilaginomycotina</taxon>
        <taxon>Ustilaginomycetes</taxon>
        <taxon>Violaceomycetales</taxon>
        <taxon>Violaceomycetaceae</taxon>
        <taxon>Violaceomyces</taxon>
    </lineage>
</organism>
<accession>A0ACD0NL78</accession>
<sequence length="422" mass="45276">MNGLILPVGSDPPHRSPPSPSSPVDPFPPVSVKQEGRQEQRVAFTHPSDQQLSAPSTFPHQTNSTTGPPPPLRSPTTAHPASLAFIPRTSRTSAGIRKPLNQYKEFELVDLLATHEAALKSQTNPSRNSPTAPLLQARIQAEAEKRQRLLKRADEIRNELETRRNVRHLGHGLGRWRLQDSSDPPGAKRDLSDQMSRLTVGVAAGSSACCSSSSSSSPAAAAVPGEHLSYGYDNDTLSVKKQLVEESSVHNPKHRVQQLSYAHSVALQSAALAAEMELEKKAEASRNRALQSKQPPHLTLAQTRPRRLARSSGPTSPARIGPCPGFGRGPRIRREAEARDPSSPNEAETRMSPCAIQDPAPGPEESMRSHGDEEGQGAGEGEHESSWDGHPGGGGEGEEGEDDDDGCGVDASYQADIDIDSD</sequence>
<reference evidence="1 2" key="1">
    <citation type="journal article" date="2018" name="Mol. Biol. Evol.">
        <title>Broad Genomic Sampling Reveals a Smut Pathogenic Ancestry of the Fungal Clade Ustilaginomycotina.</title>
        <authorList>
            <person name="Kijpornyongpan T."/>
            <person name="Mondo S.J."/>
            <person name="Barry K."/>
            <person name="Sandor L."/>
            <person name="Lee J."/>
            <person name="Lipzen A."/>
            <person name="Pangilinan J."/>
            <person name="LaButti K."/>
            <person name="Hainaut M."/>
            <person name="Henrissat B."/>
            <person name="Grigoriev I.V."/>
            <person name="Spatafora J.W."/>
            <person name="Aime M.C."/>
        </authorList>
    </citation>
    <scope>NUCLEOTIDE SEQUENCE [LARGE SCALE GENOMIC DNA]</scope>
    <source>
        <strain evidence="1 2">SA 807</strain>
    </source>
</reference>
<gene>
    <name evidence="1" type="ORF">IE53DRAFT_382776</name>
</gene>
<keyword evidence="2" id="KW-1185">Reference proteome</keyword>
<protein>
    <submittedName>
        <fullName evidence="1">Uncharacterized protein</fullName>
    </submittedName>
</protein>
<dbReference type="Proteomes" id="UP000245626">
    <property type="component" value="Unassembled WGS sequence"/>
</dbReference>
<dbReference type="EMBL" id="KZ820876">
    <property type="protein sequence ID" value="PWN46577.1"/>
    <property type="molecule type" value="Genomic_DNA"/>
</dbReference>
<evidence type="ECO:0000313" key="1">
    <source>
        <dbReference type="EMBL" id="PWN46577.1"/>
    </source>
</evidence>